<gene>
    <name evidence="3" type="ORF">CJO09_03970</name>
    <name evidence="4" type="ORF">CJP73_01210</name>
</gene>
<feature type="transmembrane region" description="Helical" evidence="1">
    <location>
        <begin position="6"/>
        <end position="21"/>
    </location>
</feature>
<reference evidence="5 6" key="1">
    <citation type="submission" date="2017-08" db="EMBL/GenBank/DDBJ databases">
        <title>Pusillimonas indicus sp. nov., a member of the family Alcaligenaceae isolated from surface seawater.</title>
        <authorList>
            <person name="Li J."/>
        </authorList>
    </citation>
    <scope>NUCLEOTIDE SEQUENCE [LARGE SCALE GENOMIC DNA]</scope>
    <source>
        <strain evidence="3 6">17-4A</strain>
        <strain evidence="4 5">L52-1-41</strain>
    </source>
</reference>
<dbReference type="Proteomes" id="UP000266483">
    <property type="component" value="Unassembled WGS sequence"/>
</dbReference>
<evidence type="ECO:0000259" key="2">
    <source>
        <dbReference type="Pfam" id="PF00892"/>
    </source>
</evidence>
<keyword evidence="1" id="KW-0472">Membrane</keyword>
<dbReference type="OrthoDB" id="1524053at2"/>
<dbReference type="InterPro" id="IPR037185">
    <property type="entry name" value="EmrE-like"/>
</dbReference>
<evidence type="ECO:0000313" key="5">
    <source>
        <dbReference type="Proteomes" id="UP000266206"/>
    </source>
</evidence>
<feature type="transmembrane region" description="Helical" evidence="1">
    <location>
        <begin position="207"/>
        <end position="225"/>
    </location>
</feature>
<dbReference type="EMBL" id="NQOU01000001">
    <property type="protein sequence ID" value="RII84377.1"/>
    <property type="molecule type" value="Genomic_DNA"/>
</dbReference>
<name>A0A3A1YV01_9BURK</name>
<proteinExistence type="predicted"/>
<dbReference type="SUPFAM" id="SSF103481">
    <property type="entry name" value="Multidrug resistance efflux transporter EmrE"/>
    <property type="match status" value="2"/>
</dbReference>
<evidence type="ECO:0000256" key="1">
    <source>
        <dbReference type="SAM" id="Phobius"/>
    </source>
</evidence>
<feature type="transmembrane region" description="Helical" evidence="1">
    <location>
        <begin position="265"/>
        <end position="283"/>
    </location>
</feature>
<keyword evidence="1" id="KW-0812">Transmembrane</keyword>
<dbReference type="Proteomes" id="UP000266206">
    <property type="component" value="Unassembled WGS sequence"/>
</dbReference>
<dbReference type="GO" id="GO:0016020">
    <property type="term" value="C:membrane"/>
    <property type="evidence" value="ECO:0007669"/>
    <property type="project" value="InterPro"/>
</dbReference>
<keyword evidence="1" id="KW-1133">Transmembrane helix</keyword>
<sequence length="284" mass="30543">MYVLLLSIGCSVAVSVLLKLARSRRFDLGQAIAVNYIAATILTLGLLQPQPQTLLNNPDAWGLLSALGLLLPTVFLVMAMAVRHAGIVLSDAAQRLSLLIPLLAAFLFFNEVLTTQKLLGMALAFAALICLLIKKKNLNPSQPRAFLTPLALIGVWLGYGVIDILFKQLARTGSQFATSLLGAFVLAGGFMLLILVFKKTPWTARNVIAGLLLGVLNFGNIYFYIRAHQLFPENPSLVFAAMNIGVICTGTLIGAVIFRERLGKVNVIGIALAIAAMLLLFNAI</sequence>
<dbReference type="AlphaFoldDB" id="A0A3A1YV01"/>
<feature type="transmembrane region" description="Helical" evidence="1">
    <location>
        <begin position="92"/>
        <end position="109"/>
    </location>
</feature>
<feature type="transmembrane region" description="Helical" evidence="1">
    <location>
        <begin position="115"/>
        <end position="133"/>
    </location>
</feature>
<feature type="transmembrane region" description="Helical" evidence="1">
    <location>
        <begin position="145"/>
        <end position="162"/>
    </location>
</feature>
<protein>
    <recommendedName>
        <fullName evidence="2">EamA domain-containing protein</fullName>
    </recommendedName>
</protein>
<dbReference type="RefSeq" id="WP_119441150.1">
    <property type="nucleotide sequence ID" value="NZ_CP170494.1"/>
</dbReference>
<feature type="transmembrane region" description="Helical" evidence="1">
    <location>
        <begin position="60"/>
        <end position="80"/>
    </location>
</feature>
<dbReference type="Pfam" id="PF00892">
    <property type="entry name" value="EamA"/>
    <property type="match status" value="1"/>
</dbReference>
<dbReference type="InterPro" id="IPR000620">
    <property type="entry name" value="EamA_dom"/>
</dbReference>
<feature type="domain" description="EamA" evidence="2">
    <location>
        <begin position="4"/>
        <end position="132"/>
    </location>
</feature>
<evidence type="ECO:0000313" key="4">
    <source>
        <dbReference type="EMBL" id="RIY42093.1"/>
    </source>
</evidence>
<comment type="caution">
    <text evidence="4">The sequence shown here is derived from an EMBL/GenBank/DDBJ whole genome shotgun (WGS) entry which is preliminary data.</text>
</comment>
<dbReference type="EMBL" id="NQYH01000001">
    <property type="protein sequence ID" value="RIY42093.1"/>
    <property type="molecule type" value="Genomic_DNA"/>
</dbReference>
<evidence type="ECO:0000313" key="6">
    <source>
        <dbReference type="Proteomes" id="UP000266483"/>
    </source>
</evidence>
<accession>A0A3A1YV01</accession>
<organism evidence="4 5">
    <name type="scientific">Neopusillimonas maritima</name>
    <dbReference type="NCBI Taxonomy" id="2026239"/>
    <lineage>
        <taxon>Bacteria</taxon>
        <taxon>Pseudomonadati</taxon>
        <taxon>Pseudomonadota</taxon>
        <taxon>Betaproteobacteria</taxon>
        <taxon>Burkholderiales</taxon>
        <taxon>Alcaligenaceae</taxon>
        <taxon>Neopusillimonas</taxon>
    </lineage>
</organism>
<evidence type="ECO:0000313" key="3">
    <source>
        <dbReference type="EMBL" id="RII84377.1"/>
    </source>
</evidence>
<feature type="transmembrane region" description="Helical" evidence="1">
    <location>
        <begin position="174"/>
        <end position="195"/>
    </location>
</feature>
<keyword evidence="6" id="KW-1185">Reference proteome</keyword>
<feature type="transmembrane region" description="Helical" evidence="1">
    <location>
        <begin position="28"/>
        <end position="48"/>
    </location>
</feature>
<feature type="transmembrane region" description="Helical" evidence="1">
    <location>
        <begin position="237"/>
        <end position="258"/>
    </location>
</feature>